<keyword evidence="1" id="KW-0472">Membrane</keyword>
<evidence type="ECO:0000313" key="2">
    <source>
        <dbReference type="EMBL" id="KWT84962.1"/>
    </source>
</evidence>
<feature type="transmembrane region" description="Helical" evidence="1">
    <location>
        <begin position="88"/>
        <end position="105"/>
    </location>
</feature>
<organism evidence="2 3">
    <name type="scientific">Candidatus Magnetominusculus xianensis</name>
    <dbReference type="NCBI Taxonomy" id="1748249"/>
    <lineage>
        <taxon>Bacteria</taxon>
        <taxon>Pseudomonadati</taxon>
        <taxon>Nitrospirota</taxon>
        <taxon>Nitrospiria</taxon>
        <taxon>Nitrospirales</taxon>
        <taxon>Nitrospiraceae</taxon>
        <taxon>Candidatus Magnetominusculus</taxon>
    </lineage>
</organism>
<evidence type="ECO:0000313" key="3">
    <source>
        <dbReference type="Proteomes" id="UP000060487"/>
    </source>
</evidence>
<keyword evidence="1" id="KW-1133">Transmembrane helix</keyword>
<proteinExistence type="predicted"/>
<accession>A0ABR5SIN2</accession>
<evidence type="ECO:0000256" key="1">
    <source>
        <dbReference type="SAM" id="Phobius"/>
    </source>
</evidence>
<feature type="transmembrane region" description="Helical" evidence="1">
    <location>
        <begin position="39"/>
        <end position="58"/>
    </location>
</feature>
<dbReference type="Proteomes" id="UP000060487">
    <property type="component" value="Unassembled WGS sequence"/>
</dbReference>
<sequence length="149" mass="16982">MLIAGLWHGASLLYISFYLLMSTGLVLNHIWKKKKYKMNIIMATILTINYVNICLVFFRAKSYESAIKVLKGMSGLTGIGLESFRSEILQYGAVFLFLNVCFFSKNSMEISNIKSPSFKLVLISICLLLTSVIIMIEKNMASEFLYFNF</sequence>
<dbReference type="EMBL" id="LNQR01000067">
    <property type="protein sequence ID" value="KWT84962.1"/>
    <property type="molecule type" value="Genomic_DNA"/>
</dbReference>
<name>A0ABR5SIN2_9BACT</name>
<feature type="transmembrane region" description="Helical" evidence="1">
    <location>
        <begin position="117"/>
        <end position="136"/>
    </location>
</feature>
<reference evidence="2 3" key="1">
    <citation type="submission" date="2015-11" db="EMBL/GenBank/DDBJ databases">
        <authorList>
            <person name="Lin W."/>
        </authorList>
    </citation>
    <scope>NUCLEOTIDE SEQUENCE [LARGE SCALE GENOMIC DNA]</scope>
    <source>
        <strain evidence="2 3">HCH-1</strain>
    </source>
</reference>
<protein>
    <submittedName>
        <fullName evidence="2">Acetyltransferase</fullName>
    </submittedName>
</protein>
<keyword evidence="3" id="KW-1185">Reference proteome</keyword>
<keyword evidence="1" id="KW-0812">Transmembrane</keyword>
<feature type="transmembrane region" description="Helical" evidence="1">
    <location>
        <begin position="6"/>
        <end position="27"/>
    </location>
</feature>
<comment type="caution">
    <text evidence="2">The sequence shown here is derived from an EMBL/GenBank/DDBJ whole genome shotgun (WGS) entry which is preliminary data.</text>
</comment>
<gene>
    <name evidence="2" type="ORF">ASN18_1892</name>
</gene>